<comment type="similarity">
    <text evidence="1">Belongs to the bacterial solute-binding protein 3 family.</text>
</comment>
<dbReference type="GO" id="GO:0006865">
    <property type="term" value="P:amino acid transport"/>
    <property type="evidence" value="ECO:0007669"/>
    <property type="project" value="TreeGrafter"/>
</dbReference>
<dbReference type="Proteomes" id="UP000011740">
    <property type="component" value="Unassembled WGS sequence"/>
</dbReference>
<dbReference type="PATRIC" id="fig|1223523.3.peg.4697"/>
<evidence type="ECO:0000259" key="5">
    <source>
        <dbReference type="SMART" id="SM00062"/>
    </source>
</evidence>
<evidence type="ECO:0000256" key="3">
    <source>
        <dbReference type="ARBA" id="ARBA00022729"/>
    </source>
</evidence>
<evidence type="ECO:0000256" key="4">
    <source>
        <dbReference type="SAM" id="SignalP"/>
    </source>
</evidence>
<feature type="chain" id="PRO_5004031876" evidence="4">
    <location>
        <begin position="28"/>
        <end position="328"/>
    </location>
</feature>
<proteinExistence type="inferred from homology"/>
<evidence type="ECO:0000256" key="2">
    <source>
        <dbReference type="ARBA" id="ARBA00022448"/>
    </source>
</evidence>
<evidence type="ECO:0000313" key="7">
    <source>
        <dbReference type="Proteomes" id="UP000011740"/>
    </source>
</evidence>
<dbReference type="SUPFAM" id="SSF53850">
    <property type="entry name" value="Periplasmic binding protein-like II"/>
    <property type="match status" value="1"/>
</dbReference>
<dbReference type="Pfam" id="PF00497">
    <property type="entry name" value="SBP_bac_3"/>
    <property type="match status" value="1"/>
</dbReference>
<organism evidence="6 7">
    <name type="scientific">Streptomyces mobaraensis (strain ATCC 29032 / DSM 40847 / JCM 4168 / NBRC 13819 / NCIMB 11159 / IPCR 16-22)</name>
    <dbReference type="NCBI Taxonomy" id="1223523"/>
    <lineage>
        <taxon>Bacteria</taxon>
        <taxon>Bacillati</taxon>
        <taxon>Actinomycetota</taxon>
        <taxon>Actinomycetes</taxon>
        <taxon>Kitasatosporales</taxon>
        <taxon>Streptomycetaceae</taxon>
        <taxon>Streptomyces</taxon>
    </lineage>
</organism>
<dbReference type="PANTHER" id="PTHR30085:SF6">
    <property type="entry name" value="ABC TRANSPORTER GLUTAMINE-BINDING PROTEIN GLNH"/>
    <property type="match status" value="1"/>
</dbReference>
<dbReference type="STRING" id="1223523.H340_23086"/>
<keyword evidence="2" id="KW-0813">Transport</keyword>
<dbReference type="InterPro" id="IPR001638">
    <property type="entry name" value="Solute-binding_3/MltF_N"/>
</dbReference>
<dbReference type="AlphaFoldDB" id="M3AWY9"/>
<keyword evidence="3 4" id="KW-0732">Signal</keyword>
<gene>
    <name evidence="6" type="ORF">H340_23086</name>
</gene>
<accession>M3AWY9</accession>
<dbReference type="Gene3D" id="3.40.190.10">
    <property type="entry name" value="Periplasmic binding protein-like II"/>
    <property type="match status" value="2"/>
</dbReference>
<feature type="domain" description="Solute-binding protein family 3/N-terminal" evidence="5">
    <location>
        <begin position="87"/>
        <end position="311"/>
    </location>
</feature>
<dbReference type="PANTHER" id="PTHR30085">
    <property type="entry name" value="AMINO ACID ABC TRANSPORTER PERMEASE"/>
    <property type="match status" value="1"/>
</dbReference>
<sequence>MAAVRRRRTARTVVGATVAMLVTCALAAVTALLLPGGGAPGRNGGPVTAARPAAVAAPAADCTDPEASLRPSTADGPAVRRIKERGRLIAGVDQNSYRWGYRDPATGKLDGFDITLVRAIAKALLGDPDKVTFLTIPTNQRIAALKSGKVDIVARTMSISCDRIKEVAFSTAYFQAGQQLLAPKGSAVTGIDDGSLAGRRVCAAAGSTAEAELAKRAASAKVTTVPNQLDCLVRLQLGQVDAILTDNALGAGQAAQDPSVVLVGKPFTTEYYGVAMNRGAEDLVRRVNAVLDDYRAGGASSPWMQAYRQWLARADLGITAPPEPKYRD</sequence>
<evidence type="ECO:0000256" key="1">
    <source>
        <dbReference type="ARBA" id="ARBA00010333"/>
    </source>
</evidence>
<feature type="signal peptide" evidence="4">
    <location>
        <begin position="1"/>
        <end position="27"/>
    </location>
</feature>
<dbReference type="GO" id="GO:0030288">
    <property type="term" value="C:outer membrane-bounded periplasmic space"/>
    <property type="evidence" value="ECO:0007669"/>
    <property type="project" value="TreeGrafter"/>
</dbReference>
<protein>
    <submittedName>
        <fullName evidence="6">Putative ABC transporter solute-binding protein</fullName>
    </submittedName>
</protein>
<evidence type="ECO:0000313" key="6">
    <source>
        <dbReference type="EMBL" id="EME98107.1"/>
    </source>
</evidence>
<dbReference type="SMART" id="SM00062">
    <property type="entry name" value="PBPb"/>
    <property type="match status" value="1"/>
</dbReference>
<dbReference type="GO" id="GO:0005576">
    <property type="term" value="C:extracellular region"/>
    <property type="evidence" value="ECO:0007669"/>
    <property type="project" value="TreeGrafter"/>
</dbReference>
<name>M3AWY9_STRM1</name>
<comment type="caution">
    <text evidence="6">The sequence shown here is derived from an EMBL/GenBank/DDBJ whole genome shotgun (WGS) entry which is preliminary data.</text>
</comment>
<dbReference type="EMBL" id="AORZ01000089">
    <property type="protein sequence ID" value="EME98107.1"/>
    <property type="molecule type" value="Genomic_DNA"/>
</dbReference>
<reference evidence="6 7" key="1">
    <citation type="journal article" date="2013" name="Genome Announc.">
        <title>Whole-Genome Shotgun Assembly and Analysis of the Genome of Streptomyces mobaraensis DSM 40847, a Strain for Industrial Production of Microbial Transglutaminase.</title>
        <authorList>
            <person name="Yang H."/>
            <person name="He T."/>
            <person name="Wu W."/>
            <person name="Zhu W."/>
            <person name="Lu B."/>
            <person name="Sun W."/>
        </authorList>
    </citation>
    <scope>NUCLEOTIDE SEQUENCE [LARGE SCALE GENOMIC DNA]</scope>
    <source>
        <strain evidence="6 7">DSM 40847</strain>
    </source>
</reference>
<dbReference type="eggNOG" id="COG0834">
    <property type="taxonomic scope" value="Bacteria"/>
</dbReference>
<dbReference type="CDD" id="cd13690">
    <property type="entry name" value="PBP2_GluB"/>
    <property type="match status" value="1"/>
</dbReference>
<dbReference type="InterPro" id="IPR051455">
    <property type="entry name" value="Bact_solute-bind_prot3"/>
</dbReference>